<proteinExistence type="predicted"/>
<dbReference type="KEGG" id="ssl:SS1G_07197"/>
<organism evidence="1 2">
    <name type="scientific">Sclerotinia sclerotiorum (strain ATCC 18683 / 1980 / Ss-1)</name>
    <name type="common">White mold</name>
    <name type="synonym">Whetzelinia sclerotiorum</name>
    <dbReference type="NCBI Taxonomy" id="665079"/>
    <lineage>
        <taxon>Eukaryota</taxon>
        <taxon>Fungi</taxon>
        <taxon>Dikarya</taxon>
        <taxon>Ascomycota</taxon>
        <taxon>Pezizomycotina</taxon>
        <taxon>Leotiomycetes</taxon>
        <taxon>Helotiales</taxon>
        <taxon>Sclerotiniaceae</taxon>
        <taxon>Sclerotinia</taxon>
    </lineage>
</organism>
<dbReference type="RefSeq" id="XP_001591751.1">
    <property type="nucleotide sequence ID" value="XM_001591701.1"/>
</dbReference>
<accession>A7EPE8</accession>
<name>A7EPE8_SCLS1</name>
<evidence type="ECO:0000313" key="1">
    <source>
        <dbReference type="EMBL" id="EDO04714.1"/>
    </source>
</evidence>
<keyword evidence="2" id="KW-1185">Reference proteome</keyword>
<evidence type="ECO:0000313" key="2">
    <source>
        <dbReference type="Proteomes" id="UP000001312"/>
    </source>
</evidence>
<dbReference type="Proteomes" id="UP000001312">
    <property type="component" value="Unassembled WGS sequence"/>
</dbReference>
<dbReference type="InParanoid" id="A7EPE8"/>
<dbReference type="HOGENOM" id="CLU_3088690_0_0_1"/>
<dbReference type="GeneID" id="5487997"/>
<reference evidence="2" key="1">
    <citation type="journal article" date="2011" name="PLoS Genet.">
        <title>Genomic analysis of the necrotrophic fungal pathogens Sclerotinia sclerotiorum and Botrytis cinerea.</title>
        <authorList>
            <person name="Amselem J."/>
            <person name="Cuomo C.A."/>
            <person name="van Kan J.A."/>
            <person name="Viaud M."/>
            <person name="Benito E.P."/>
            <person name="Couloux A."/>
            <person name="Coutinho P.M."/>
            <person name="de Vries R.P."/>
            <person name="Dyer P.S."/>
            <person name="Fillinger S."/>
            <person name="Fournier E."/>
            <person name="Gout L."/>
            <person name="Hahn M."/>
            <person name="Kohn L."/>
            <person name="Lapalu N."/>
            <person name="Plummer K.M."/>
            <person name="Pradier J.M."/>
            <person name="Quevillon E."/>
            <person name="Sharon A."/>
            <person name="Simon A."/>
            <person name="ten Have A."/>
            <person name="Tudzynski B."/>
            <person name="Tudzynski P."/>
            <person name="Wincker P."/>
            <person name="Andrew M."/>
            <person name="Anthouard V."/>
            <person name="Beever R.E."/>
            <person name="Beffa R."/>
            <person name="Benoit I."/>
            <person name="Bouzid O."/>
            <person name="Brault B."/>
            <person name="Chen Z."/>
            <person name="Choquer M."/>
            <person name="Collemare J."/>
            <person name="Cotton P."/>
            <person name="Danchin E.G."/>
            <person name="Da Silva C."/>
            <person name="Gautier A."/>
            <person name="Giraud C."/>
            <person name="Giraud T."/>
            <person name="Gonzalez C."/>
            <person name="Grossetete S."/>
            <person name="Guldener U."/>
            <person name="Henrissat B."/>
            <person name="Howlett B.J."/>
            <person name="Kodira C."/>
            <person name="Kretschmer M."/>
            <person name="Lappartient A."/>
            <person name="Leroch M."/>
            <person name="Levis C."/>
            <person name="Mauceli E."/>
            <person name="Neuveglise C."/>
            <person name="Oeser B."/>
            <person name="Pearson M."/>
            <person name="Poulain J."/>
            <person name="Poussereau N."/>
            <person name="Quesneville H."/>
            <person name="Rascle C."/>
            <person name="Schumacher J."/>
            <person name="Segurens B."/>
            <person name="Sexton A."/>
            <person name="Silva E."/>
            <person name="Sirven C."/>
            <person name="Soanes D.M."/>
            <person name="Talbot N.J."/>
            <person name="Templeton M."/>
            <person name="Yandava C."/>
            <person name="Yarden O."/>
            <person name="Zeng Q."/>
            <person name="Rollins J.A."/>
            <person name="Lebrun M.H."/>
            <person name="Dickman M."/>
        </authorList>
    </citation>
    <scope>NUCLEOTIDE SEQUENCE [LARGE SCALE GENOMIC DNA]</scope>
    <source>
        <strain evidence="2">ATCC 18683 / 1980 / Ss-1</strain>
    </source>
</reference>
<protein>
    <submittedName>
        <fullName evidence="1">Uncharacterized protein</fullName>
    </submittedName>
</protein>
<gene>
    <name evidence="1" type="ORF">SS1G_07197</name>
</gene>
<dbReference type="EMBL" id="CH476629">
    <property type="protein sequence ID" value="EDO04714.1"/>
    <property type="molecule type" value="Genomic_DNA"/>
</dbReference>
<sequence>MGGMSFMSAPVQTMMQEILTISRDFGFDVSARHLVQFVELSCLECRSEVKED</sequence>
<dbReference type="AlphaFoldDB" id="A7EPE8"/>